<evidence type="ECO:0000313" key="1">
    <source>
        <dbReference type="EMBL" id="JAH47763.1"/>
    </source>
</evidence>
<name>A0A0E9T544_ANGAN</name>
<reference evidence="1" key="2">
    <citation type="journal article" date="2015" name="Fish Shellfish Immunol.">
        <title>Early steps in the European eel (Anguilla anguilla)-Vibrio vulnificus interaction in the gills: Role of the RtxA13 toxin.</title>
        <authorList>
            <person name="Callol A."/>
            <person name="Pajuelo D."/>
            <person name="Ebbesson L."/>
            <person name="Teles M."/>
            <person name="MacKenzie S."/>
            <person name="Amaro C."/>
        </authorList>
    </citation>
    <scope>NUCLEOTIDE SEQUENCE</scope>
</reference>
<protein>
    <submittedName>
        <fullName evidence="1">Uncharacterized protein</fullName>
    </submittedName>
</protein>
<proteinExistence type="predicted"/>
<dbReference type="AlphaFoldDB" id="A0A0E9T544"/>
<dbReference type="EMBL" id="GBXM01060814">
    <property type="protein sequence ID" value="JAH47763.1"/>
    <property type="molecule type" value="Transcribed_RNA"/>
</dbReference>
<accession>A0A0E9T544</accession>
<organism evidence="1">
    <name type="scientific">Anguilla anguilla</name>
    <name type="common">European freshwater eel</name>
    <name type="synonym">Muraena anguilla</name>
    <dbReference type="NCBI Taxonomy" id="7936"/>
    <lineage>
        <taxon>Eukaryota</taxon>
        <taxon>Metazoa</taxon>
        <taxon>Chordata</taxon>
        <taxon>Craniata</taxon>
        <taxon>Vertebrata</taxon>
        <taxon>Euteleostomi</taxon>
        <taxon>Actinopterygii</taxon>
        <taxon>Neopterygii</taxon>
        <taxon>Teleostei</taxon>
        <taxon>Anguilliformes</taxon>
        <taxon>Anguillidae</taxon>
        <taxon>Anguilla</taxon>
    </lineage>
</organism>
<sequence>MQLVRTGPNDINTFLQLLDSLYR</sequence>
<reference evidence="1" key="1">
    <citation type="submission" date="2014-11" db="EMBL/GenBank/DDBJ databases">
        <authorList>
            <person name="Amaro Gonzalez C."/>
        </authorList>
    </citation>
    <scope>NUCLEOTIDE SEQUENCE</scope>
</reference>